<dbReference type="InterPro" id="IPR007343">
    <property type="entry name" value="Uncharacterised_pept_Zn_put"/>
</dbReference>
<protein>
    <submittedName>
        <fullName evidence="2">Uncharacterized protein</fullName>
    </submittedName>
</protein>
<dbReference type="Pfam" id="PF04228">
    <property type="entry name" value="Zn_peptidase"/>
    <property type="match status" value="1"/>
</dbReference>
<name>A0A6S6PTT7_ACEAC</name>
<reference evidence="2 3" key="1">
    <citation type="submission" date="2020-07" db="EMBL/GenBank/DDBJ databases">
        <title>Complete Genome Sequence of an acetic acid bacterium, Acetobacter aceti JCM20276.</title>
        <authorList>
            <person name="Hirose Y."/>
            <person name="Mihara H."/>
        </authorList>
    </citation>
    <scope>NUCLEOTIDE SEQUENCE [LARGE SCALE GENOMIC DNA]</scope>
    <source>
        <strain evidence="2 3">JCM20276</strain>
    </source>
</reference>
<evidence type="ECO:0000313" key="2">
    <source>
        <dbReference type="EMBL" id="BCI68142.1"/>
    </source>
</evidence>
<evidence type="ECO:0000313" key="3">
    <source>
        <dbReference type="Proteomes" id="UP000515220"/>
    </source>
</evidence>
<sequence>MQQMNQQLAQHKRETNGHSVRLDLQADRSAGVWAKHAYDTKHILEDEDVESELKRWMTTGSRKRRRVILSRTALHMAPQPSVSHGSVVDRVLVISDNATHFLHHHFENQSTGMRREQIKASVSVSFRLEGRQENSLL</sequence>
<organism evidence="2 3">
    <name type="scientific">Acetobacter aceti</name>
    <dbReference type="NCBI Taxonomy" id="435"/>
    <lineage>
        <taxon>Bacteria</taxon>
        <taxon>Pseudomonadati</taxon>
        <taxon>Pseudomonadota</taxon>
        <taxon>Alphaproteobacteria</taxon>
        <taxon>Acetobacterales</taxon>
        <taxon>Acetobacteraceae</taxon>
        <taxon>Acetobacter</taxon>
        <taxon>Acetobacter subgen. Acetobacter</taxon>
    </lineage>
</organism>
<dbReference type="Proteomes" id="UP000515220">
    <property type="component" value="Chromosome"/>
</dbReference>
<dbReference type="AlphaFoldDB" id="A0A6S6PTT7"/>
<dbReference type="EMBL" id="AP023326">
    <property type="protein sequence ID" value="BCI68142.1"/>
    <property type="molecule type" value="Genomic_DNA"/>
</dbReference>
<evidence type="ECO:0000256" key="1">
    <source>
        <dbReference type="SAM" id="MobiDB-lite"/>
    </source>
</evidence>
<accession>A0A6S6PTT7</accession>
<proteinExistence type="predicted"/>
<gene>
    <name evidence="2" type="ORF">AAJCM20276_27660</name>
</gene>
<feature type="compositionally biased region" description="Basic and acidic residues" evidence="1">
    <location>
        <begin position="11"/>
        <end position="20"/>
    </location>
</feature>
<feature type="region of interest" description="Disordered" evidence="1">
    <location>
        <begin position="1"/>
        <end position="20"/>
    </location>
</feature>